<sequence>MRPIPSRDRRWLGWMACALSAALGLGLWLFWVLPIRASVADAAPVPSGTSVSLRLADGQRVGIWASGRAAILGTLDCSVRSGEGETPSVHRVRELNWNDTLWWVTPRHGFESYAGFTAGRAGDYVVSCADSIGAYEADVLLAKDPSAPGWLGLGRGGSADFRLSSVFAFSAVVAPLLAVLLLPIMAAQTLRARRVARGGGRPSSF</sequence>
<keyword evidence="1" id="KW-0812">Transmembrane</keyword>
<evidence type="ECO:0000313" key="3">
    <source>
        <dbReference type="Proteomes" id="UP000265419"/>
    </source>
</evidence>
<reference evidence="2 3" key="1">
    <citation type="submission" date="2018-07" db="EMBL/GenBank/DDBJ databases">
        <title>Arthrobacter sp. nov., isolated from raw cow's milk with high bacterial count.</title>
        <authorList>
            <person name="Hahne J."/>
            <person name="Isele D."/>
            <person name="Lipski A."/>
        </authorList>
    </citation>
    <scope>NUCLEOTIDE SEQUENCE [LARGE SCALE GENOMIC DNA]</scope>
    <source>
        <strain evidence="2 3">JZ R-35</strain>
    </source>
</reference>
<keyword evidence="3" id="KW-1185">Reference proteome</keyword>
<organism evidence="2 3">
    <name type="scientific">Galactobacter valiniphilus</name>
    <dbReference type="NCBI Taxonomy" id="2676122"/>
    <lineage>
        <taxon>Bacteria</taxon>
        <taxon>Bacillati</taxon>
        <taxon>Actinomycetota</taxon>
        <taxon>Actinomycetes</taxon>
        <taxon>Micrococcales</taxon>
        <taxon>Micrococcaceae</taxon>
        <taxon>Galactobacter</taxon>
    </lineage>
</organism>
<dbReference type="EMBL" id="QQXK01000004">
    <property type="protein sequence ID" value="RII43283.1"/>
    <property type="molecule type" value="Genomic_DNA"/>
</dbReference>
<accession>A0A399JCL2</accession>
<evidence type="ECO:0000256" key="1">
    <source>
        <dbReference type="SAM" id="Phobius"/>
    </source>
</evidence>
<keyword evidence="1" id="KW-1133">Transmembrane helix</keyword>
<gene>
    <name evidence="2" type="ORF">DWB68_02985</name>
</gene>
<dbReference type="Proteomes" id="UP000265419">
    <property type="component" value="Unassembled WGS sequence"/>
</dbReference>
<proteinExistence type="predicted"/>
<comment type="caution">
    <text evidence="2">The sequence shown here is derived from an EMBL/GenBank/DDBJ whole genome shotgun (WGS) entry which is preliminary data.</text>
</comment>
<keyword evidence="1" id="KW-0472">Membrane</keyword>
<evidence type="ECO:0000313" key="2">
    <source>
        <dbReference type="EMBL" id="RII43283.1"/>
    </source>
</evidence>
<protein>
    <submittedName>
        <fullName evidence="2">Uncharacterized protein</fullName>
    </submittedName>
</protein>
<name>A0A399JCL2_9MICC</name>
<feature type="transmembrane region" description="Helical" evidence="1">
    <location>
        <begin position="166"/>
        <end position="187"/>
    </location>
</feature>
<dbReference type="RefSeq" id="WP_119423654.1">
    <property type="nucleotide sequence ID" value="NZ_QQXK01000004.1"/>
</dbReference>
<dbReference type="AlphaFoldDB" id="A0A399JCL2"/>